<dbReference type="InterPro" id="IPR001077">
    <property type="entry name" value="COMT_C"/>
</dbReference>
<keyword evidence="1" id="KW-0489">Methyltransferase</keyword>
<proteinExistence type="predicted"/>
<dbReference type="Proteomes" id="UP000039046">
    <property type="component" value="Unassembled WGS sequence"/>
</dbReference>
<dbReference type="SUPFAM" id="SSF53335">
    <property type="entry name" value="S-adenosyl-L-methionine-dependent methyltransferases"/>
    <property type="match status" value="1"/>
</dbReference>
<dbReference type="InterPro" id="IPR036390">
    <property type="entry name" value="WH_DNA-bd_sf"/>
</dbReference>
<evidence type="ECO:0000256" key="1">
    <source>
        <dbReference type="ARBA" id="ARBA00022603"/>
    </source>
</evidence>
<reference evidence="6 7" key="1">
    <citation type="journal article" date="2015" name="Genome Announc.">
        <title>Draft Genome Sequence and Gene Annotation of the Entomopathogenic Fungus Verticillium hemipterigenum.</title>
        <authorList>
            <person name="Horn F."/>
            <person name="Habel A."/>
            <person name="Scharf D.H."/>
            <person name="Dworschak J."/>
            <person name="Brakhage A.A."/>
            <person name="Guthke R."/>
            <person name="Hertweck C."/>
            <person name="Linde J."/>
        </authorList>
    </citation>
    <scope>NUCLEOTIDE SEQUENCE [LARGE SCALE GENOMIC DNA]</scope>
</reference>
<evidence type="ECO:0000256" key="3">
    <source>
        <dbReference type="ARBA" id="ARBA00022691"/>
    </source>
</evidence>
<dbReference type="Gene3D" id="3.40.50.150">
    <property type="entry name" value="Vaccinia Virus protein VP39"/>
    <property type="match status" value="1"/>
</dbReference>
<dbReference type="GO" id="GO:0032259">
    <property type="term" value="P:methylation"/>
    <property type="evidence" value="ECO:0007669"/>
    <property type="project" value="UniProtKB-KW"/>
</dbReference>
<dbReference type="Gene3D" id="1.10.10.10">
    <property type="entry name" value="Winged helix-like DNA-binding domain superfamily/Winged helix DNA-binding domain"/>
    <property type="match status" value="1"/>
</dbReference>
<evidence type="ECO:0000313" key="7">
    <source>
        <dbReference type="Proteomes" id="UP000039046"/>
    </source>
</evidence>
<gene>
    <name evidence="6" type="ORF">VHEMI07063</name>
</gene>
<keyword evidence="2" id="KW-0808">Transferase</keyword>
<dbReference type="Pfam" id="PF08100">
    <property type="entry name" value="Dimerisation"/>
    <property type="match status" value="1"/>
</dbReference>
<evidence type="ECO:0000313" key="6">
    <source>
        <dbReference type="EMBL" id="CEJ91345.1"/>
    </source>
</evidence>
<sequence length="424" mass="47169">MDRKQIIAQHDAIKVNLQALTDSVQAYSATFEKNISSDDLEAVGQISECQVAMMENVKQMQSVIYGPLNMVMLHYEECLRSSSVRTLLEMGVFDALPVDGGEMSAAELATKTGADPILLVRLMRLVVPTFFAEPQPEVYTHTANSLVYLEGSVRGNFKMMFDEICVASTRMPEFFKKNGYVNPSSRSNNPYTFAHDTQGLSMFEFLLQHPERFKNFNDAMQARSSQTSLPYSLFPFQSELSKADTTDETVLLVDVGSGIGQATLAIREACQDIKGKMIMQDQKEVIDGISGSLPAGVEGMAHDFFQPQPIKGALFYYIHRCLHDWPDSDCLVILQHLAAAMTPNVSRLLVSEIVMPRGRVDIQTAWSDVNMMTFGGVERSEEQWKNLLDSAGLQIVHVHGEGGGCWFRVLEIVLKESIQRNGGS</sequence>
<evidence type="ECO:0000259" key="4">
    <source>
        <dbReference type="Pfam" id="PF00891"/>
    </source>
</evidence>
<dbReference type="InterPro" id="IPR012967">
    <property type="entry name" value="COMT_dimerisation"/>
</dbReference>
<keyword evidence="3" id="KW-0949">S-adenosyl-L-methionine</keyword>
<keyword evidence="7" id="KW-1185">Reference proteome</keyword>
<dbReference type="InterPro" id="IPR029063">
    <property type="entry name" value="SAM-dependent_MTases_sf"/>
</dbReference>
<dbReference type="Pfam" id="PF00891">
    <property type="entry name" value="Methyltransf_2"/>
    <property type="match status" value="1"/>
</dbReference>
<dbReference type="PANTHER" id="PTHR43712:SF1">
    <property type="entry name" value="HYPOTHETICAL O-METHYLTRANSFERASE (EUROFUNG)-RELATED"/>
    <property type="match status" value="1"/>
</dbReference>
<dbReference type="InterPro" id="IPR016461">
    <property type="entry name" value="COMT-like"/>
</dbReference>
<evidence type="ECO:0000256" key="2">
    <source>
        <dbReference type="ARBA" id="ARBA00022679"/>
    </source>
</evidence>
<dbReference type="PANTHER" id="PTHR43712">
    <property type="entry name" value="PUTATIVE (AFU_ORTHOLOGUE AFUA_4G14580)-RELATED"/>
    <property type="match status" value="1"/>
</dbReference>
<name>A0A0A1TKL2_9HYPO</name>
<dbReference type="SUPFAM" id="SSF46785">
    <property type="entry name" value="Winged helix' DNA-binding domain"/>
    <property type="match status" value="1"/>
</dbReference>
<protein>
    <submittedName>
        <fullName evidence="6">Uncharacterized protein</fullName>
    </submittedName>
</protein>
<dbReference type="HOGENOM" id="CLU_005533_5_2_1"/>
<feature type="domain" description="O-methyltransferase dimerisation" evidence="5">
    <location>
        <begin position="78"/>
        <end position="150"/>
    </location>
</feature>
<dbReference type="OrthoDB" id="2410195at2759"/>
<dbReference type="EMBL" id="CDHN01000003">
    <property type="protein sequence ID" value="CEJ91345.1"/>
    <property type="molecule type" value="Genomic_DNA"/>
</dbReference>
<dbReference type="STRING" id="1531966.A0A0A1TKL2"/>
<dbReference type="GO" id="GO:0008171">
    <property type="term" value="F:O-methyltransferase activity"/>
    <property type="evidence" value="ECO:0007669"/>
    <property type="project" value="InterPro"/>
</dbReference>
<evidence type="ECO:0000259" key="5">
    <source>
        <dbReference type="Pfam" id="PF08100"/>
    </source>
</evidence>
<dbReference type="InterPro" id="IPR036388">
    <property type="entry name" value="WH-like_DNA-bd_sf"/>
</dbReference>
<accession>A0A0A1TKL2</accession>
<organism evidence="6 7">
    <name type="scientific">[Torrubiella] hemipterigena</name>
    <dbReference type="NCBI Taxonomy" id="1531966"/>
    <lineage>
        <taxon>Eukaryota</taxon>
        <taxon>Fungi</taxon>
        <taxon>Dikarya</taxon>
        <taxon>Ascomycota</taxon>
        <taxon>Pezizomycotina</taxon>
        <taxon>Sordariomycetes</taxon>
        <taxon>Hypocreomycetidae</taxon>
        <taxon>Hypocreales</taxon>
        <taxon>Clavicipitaceae</taxon>
        <taxon>Clavicipitaceae incertae sedis</taxon>
        <taxon>'Torrubiella' clade</taxon>
    </lineage>
</organism>
<feature type="domain" description="O-methyltransferase C-terminal" evidence="4">
    <location>
        <begin position="195"/>
        <end position="393"/>
    </location>
</feature>
<dbReference type="GO" id="GO:0046983">
    <property type="term" value="F:protein dimerization activity"/>
    <property type="evidence" value="ECO:0007669"/>
    <property type="project" value="InterPro"/>
</dbReference>
<dbReference type="AlphaFoldDB" id="A0A0A1TKL2"/>
<dbReference type="PROSITE" id="PS51683">
    <property type="entry name" value="SAM_OMT_II"/>
    <property type="match status" value="1"/>
</dbReference>